<gene>
    <name evidence="2" type="ORF">GAO09_20140</name>
</gene>
<keyword evidence="3" id="KW-1185">Reference proteome</keyword>
<organism evidence="2 3">
    <name type="scientific">Endobacterium cereale</name>
    <dbReference type="NCBI Taxonomy" id="2663029"/>
    <lineage>
        <taxon>Bacteria</taxon>
        <taxon>Pseudomonadati</taxon>
        <taxon>Pseudomonadota</taxon>
        <taxon>Alphaproteobacteria</taxon>
        <taxon>Hyphomicrobiales</taxon>
        <taxon>Rhizobiaceae</taxon>
        <taxon>Endobacterium</taxon>
    </lineage>
</organism>
<feature type="transmembrane region" description="Helical" evidence="1">
    <location>
        <begin position="41"/>
        <end position="64"/>
    </location>
</feature>
<keyword evidence="1" id="KW-0472">Membrane</keyword>
<proteinExistence type="predicted"/>
<dbReference type="Proteomes" id="UP000435138">
    <property type="component" value="Unassembled WGS sequence"/>
</dbReference>
<protein>
    <submittedName>
        <fullName evidence="2">Uncharacterized protein</fullName>
    </submittedName>
</protein>
<dbReference type="EMBL" id="WIXI01000047">
    <property type="protein sequence ID" value="MQY48345.1"/>
    <property type="molecule type" value="Genomic_DNA"/>
</dbReference>
<name>A0A6A8AAQ9_9HYPH</name>
<comment type="caution">
    <text evidence="2">The sequence shown here is derived from an EMBL/GenBank/DDBJ whole genome shotgun (WGS) entry which is preliminary data.</text>
</comment>
<keyword evidence="1" id="KW-1133">Transmembrane helix</keyword>
<feature type="transmembrane region" description="Helical" evidence="1">
    <location>
        <begin position="102"/>
        <end position="123"/>
    </location>
</feature>
<evidence type="ECO:0000256" key="1">
    <source>
        <dbReference type="SAM" id="Phobius"/>
    </source>
</evidence>
<evidence type="ECO:0000313" key="3">
    <source>
        <dbReference type="Proteomes" id="UP000435138"/>
    </source>
</evidence>
<accession>A0A6A8AAQ9</accession>
<evidence type="ECO:0000313" key="2">
    <source>
        <dbReference type="EMBL" id="MQY48345.1"/>
    </source>
</evidence>
<sequence length="138" mass="15704">MYLEETLIRASGPLSMLIGIALATFLFWLEAMHSRRSCWPAFLAIYVFIVTYFIAAARCVQTYLRWRVDSFDLNGNGIFEHTEPFGAYGYLQHHLFADTGRAMAFITASVLAPFFLLFSYVLYRALRFAVGLIAKPQG</sequence>
<feature type="transmembrane region" description="Helical" evidence="1">
    <location>
        <begin position="6"/>
        <end position="29"/>
    </location>
</feature>
<dbReference type="RefSeq" id="WP_153356554.1">
    <property type="nucleotide sequence ID" value="NZ_JAYKOO010000005.1"/>
</dbReference>
<keyword evidence="1" id="KW-0812">Transmembrane</keyword>
<reference evidence="2 3" key="1">
    <citation type="submission" date="2019-11" db="EMBL/GenBank/DDBJ databases">
        <title>Genome analysis of Rhizobacterium cereale a novel genus and species isolated from maize roots in North Spain.</title>
        <authorList>
            <person name="Menendez E."/>
            <person name="Flores-Felix J.D."/>
            <person name="Ramirez-Bahena M.-H."/>
            <person name="Igual J.M."/>
            <person name="Garcia-Fraile P."/>
            <person name="Peix A."/>
            <person name="Velazquez E."/>
        </authorList>
    </citation>
    <scope>NUCLEOTIDE SEQUENCE [LARGE SCALE GENOMIC DNA]</scope>
    <source>
        <strain evidence="2 3">RZME27</strain>
    </source>
</reference>
<dbReference type="AlphaFoldDB" id="A0A6A8AAQ9"/>